<feature type="active site" description="Nucleophile" evidence="10">
    <location>
        <position position="264"/>
    </location>
</feature>
<dbReference type="PANTHER" id="PTHR30480:SF13">
    <property type="entry name" value="BETA-HEXOSAMINIDASE"/>
    <property type="match status" value="1"/>
</dbReference>
<evidence type="ECO:0000256" key="8">
    <source>
        <dbReference type="ARBA" id="ARBA00023306"/>
    </source>
</evidence>
<dbReference type="InterPro" id="IPR036962">
    <property type="entry name" value="Glyco_hydro_3_N_sf"/>
</dbReference>
<dbReference type="GO" id="GO:0009252">
    <property type="term" value="P:peptidoglycan biosynthetic process"/>
    <property type="evidence" value="ECO:0007669"/>
    <property type="project" value="UniProtKB-KW"/>
</dbReference>
<dbReference type="GO" id="GO:0005975">
    <property type="term" value="P:carbohydrate metabolic process"/>
    <property type="evidence" value="ECO:0007669"/>
    <property type="project" value="InterPro"/>
</dbReference>
<comment type="pathway">
    <text evidence="10">Cell wall biogenesis; peptidoglycan recycling.</text>
</comment>
<dbReference type="GO" id="GO:0071555">
    <property type="term" value="P:cell wall organization"/>
    <property type="evidence" value="ECO:0007669"/>
    <property type="project" value="UniProtKB-KW"/>
</dbReference>
<organism evidence="12 13">
    <name type="scientific">Comamonas aquatica DA1877</name>
    <dbReference type="NCBI Taxonomy" id="1457173"/>
    <lineage>
        <taxon>Bacteria</taxon>
        <taxon>Pseudomonadati</taxon>
        <taxon>Pseudomonadota</taxon>
        <taxon>Betaproteobacteria</taxon>
        <taxon>Burkholderiales</taxon>
        <taxon>Comamonadaceae</taxon>
        <taxon>Comamonas</taxon>
    </lineage>
</organism>
<dbReference type="STRING" id="225991.MA05_15045"/>
<dbReference type="InterPro" id="IPR022956">
    <property type="entry name" value="Beta_hexosaminidase_bac"/>
</dbReference>
<dbReference type="PANTHER" id="PTHR30480">
    <property type="entry name" value="BETA-HEXOSAMINIDASE-RELATED"/>
    <property type="match status" value="1"/>
</dbReference>
<dbReference type="PATRIC" id="fig|1457173.3.peg.649"/>
<dbReference type="EC" id="3.2.1.52" evidence="10"/>
<keyword evidence="7 10" id="KW-0326">Glycosidase</keyword>
<dbReference type="GO" id="GO:0008360">
    <property type="term" value="P:regulation of cell shape"/>
    <property type="evidence" value="ECO:0007669"/>
    <property type="project" value="UniProtKB-KW"/>
</dbReference>
<dbReference type="Pfam" id="PF00933">
    <property type="entry name" value="Glyco_hydro_3"/>
    <property type="match status" value="1"/>
</dbReference>
<keyword evidence="6 10" id="KW-0573">Peptidoglycan synthesis</keyword>
<keyword evidence="5 10" id="KW-0133">Cell shape</keyword>
<gene>
    <name evidence="10" type="primary">nagZ</name>
    <name evidence="12" type="ORF">AX13_10615</name>
</gene>
<feature type="domain" description="Glycoside hydrolase family 3 N-terminal" evidence="11">
    <location>
        <begin position="18"/>
        <end position="320"/>
    </location>
</feature>
<evidence type="ECO:0000313" key="12">
    <source>
        <dbReference type="EMBL" id="EXU81248.1"/>
    </source>
</evidence>
<dbReference type="Gene3D" id="3.20.20.300">
    <property type="entry name" value="Glycoside hydrolase, family 3, N-terminal domain"/>
    <property type="match status" value="1"/>
</dbReference>
<dbReference type="SUPFAM" id="SSF51445">
    <property type="entry name" value="(Trans)glycosidases"/>
    <property type="match status" value="1"/>
</dbReference>
<keyword evidence="9 10" id="KW-0961">Cell wall biogenesis/degradation</keyword>
<dbReference type="InterPro" id="IPR050226">
    <property type="entry name" value="NagZ_Beta-hexosaminidase"/>
</dbReference>
<proteinExistence type="inferred from homology"/>
<comment type="caution">
    <text evidence="12">The sequence shown here is derived from an EMBL/GenBank/DDBJ whole genome shotgun (WGS) entry which is preliminary data.</text>
</comment>
<evidence type="ECO:0000256" key="1">
    <source>
        <dbReference type="ARBA" id="ARBA00001231"/>
    </source>
</evidence>
<keyword evidence="2 10" id="KW-0963">Cytoplasm</keyword>
<comment type="catalytic activity">
    <reaction evidence="1 10">
        <text>Hydrolysis of terminal non-reducing N-acetyl-D-hexosamine residues in N-acetyl-beta-D-hexosaminides.</text>
        <dbReference type="EC" id="3.2.1.52"/>
    </reaction>
</comment>
<feature type="binding site" evidence="10">
    <location>
        <position position="65"/>
    </location>
    <ligand>
        <name>substrate</name>
    </ligand>
</feature>
<keyword evidence="13" id="KW-1185">Reference proteome</keyword>
<evidence type="ECO:0000256" key="2">
    <source>
        <dbReference type="ARBA" id="ARBA00022490"/>
    </source>
</evidence>
<dbReference type="HAMAP" id="MF_00364">
    <property type="entry name" value="NagZ"/>
    <property type="match status" value="1"/>
</dbReference>
<comment type="subcellular location">
    <subcellularLocation>
        <location evidence="10">Cytoplasm</location>
    </subcellularLocation>
</comment>
<evidence type="ECO:0000256" key="4">
    <source>
        <dbReference type="ARBA" id="ARBA00022801"/>
    </source>
</evidence>
<evidence type="ECO:0000256" key="6">
    <source>
        <dbReference type="ARBA" id="ARBA00022984"/>
    </source>
</evidence>
<evidence type="ECO:0000256" key="5">
    <source>
        <dbReference type="ARBA" id="ARBA00022960"/>
    </source>
</evidence>
<dbReference type="InterPro" id="IPR017853">
    <property type="entry name" value="GH"/>
</dbReference>
<dbReference type="UniPathway" id="UPA00544"/>
<dbReference type="AlphaFoldDB" id="A0A014NP94"/>
<feature type="site" description="Important for catalytic activity" evidence="10">
    <location>
        <position position="192"/>
    </location>
</feature>
<dbReference type="GO" id="GO:0004563">
    <property type="term" value="F:beta-N-acetylhexosaminidase activity"/>
    <property type="evidence" value="ECO:0007669"/>
    <property type="project" value="UniProtKB-UniRule"/>
</dbReference>
<dbReference type="GO" id="GO:0005737">
    <property type="term" value="C:cytoplasm"/>
    <property type="evidence" value="ECO:0007669"/>
    <property type="project" value="UniProtKB-SubCell"/>
</dbReference>
<dbReference type="RefSeq" id="WP_043379593.1">
    <property type="nucleotide sequence ID" value="NZ_JBOK01000003.1"/>
</dbReference>
<keyword evidence="8 10" id="KW-0131">Cell cycle</keyword>
<comment type="function">
    <text evidence="10">Plays a role in peptidoglycan recycling by cleaving the terminal beta-1,4-linked N-acetylglucosamine (GlcNAc) from peptide-linked peptidoglycan fragments, giving rise to free GlcNAc, anhydro-N-acetylmuramic acid and anhydro-N-acetylmuramic acid-linked peptides.</text>
</comment>
<dbReference type="NCBIfam" id="NF003740">
    <property type="entry name" value="PRK05337.1"/>
    <property type="match status" value="1"/>
</dbReference>
<feature type="binding site" evidence="10">
    <location>
        <position position="151"/>
    </location>
    <ligand>
        <name>substrate</name>
    </ligand>
</feature>
<dbReference type="GO" id="GO:0009254">
    <property type="term" value="P:peptidoglycan turnover"/>
    <property type="evidence" value="ECO:0007669"/>
    <property type="project" value="UniProtKB-UniRule"/>
</dbReference>
<comment type="similarity">
    <text evidence="10">Belongs to the glycosyl hydrolase 3 family. NagZ subfamily.</text>
</comment>
<keyword evidence="3 10" id="KW-0132">Cell division</keyword>
<name>A0A014NP94_9BURK</name>
<feature type="binding site" evidence="10">
    <location>
        <position position="73"/>
    </location>
    <ligand>
        <name>substrate</name>
    </ligand>
</feature>
<evidence type="ECO:0000259" key="11">
    <source>
        <dbReference type="Pfam" id="PF00933"/>
    </source>
</evidence>
<keyword evidence="4 10" id="KW-0378">Hydrolase</keyword>
<evidence type="ECO:0000256" key="9">
    <source>
        <dbReference type="ARBA" id="ARBA00023316"/>
    </source>
</evidence>
<dbReference type="InterPro" id="IPR001764">
    <property type="entry name" value="Glyco_hydro_3_N"/>
</dbReference>
<sequence>MTALHAPLIIDIAGKALTDTDRDRLAHPLVGGIILFTRNWEDRAQLVQLCADIKAVKPDLLICVDHEGGRVQRFKTDGFTHLPPMRAFGEMWMDDGKGKKRHKGHGAMRAMNAATAAGYVLGSELRACGVDFSFTPVLDLDHGASGVIGDRSFHRDPRVVAALAKSLMHGLLQAGMGNCGKHFPGHGHVTLDSHVDMPVDKRKLKKILADDAAPYPWLSSVLTAVMPAHVIYPKVDALPAGFSKVWLQDVLRGELRYDGAIFSDDLSMEAARRIDGQVISYTEAALRALAAGCDMVLLCNQSLGLGAHVDELLDGMDDALRTGRWVPDADSESRRVALLPETVPQPWDELMLQPAYRDALGLLK</sequence>
<dbReference type="EMBL" id="JBOK01000003">
    <property type="protein sequence ID" value="EXU81248.1"/>
    <property type="molecule type" value="Genomic_DNA"/>
</dbReference>
<evidence type="ECO:0000256" key="7">
    <source>
        <dbReference type="ARBA" id="ARBA00023295"/>
    </source>
</evidence>
<evidence type="ECO:0000256" key="10">
    <source>
        <dbReference type="HAMAP-Rule" id="MF_00364"/>
    </source>
</evidence>
<reference evidence="12 13" key="1">
    <citation type="submission" date="2014-01" db="EMBL/GenBank/DDBJ databases">
        <title>Interspecies Systems Biology Uncovers Metabolites Affecting C. elegans Gene Expression and Life History Traits.</title>
        <authorList>
            <person name="Watson E."/>
            <person name="Macneil L.T."/>
            <person name="Ritter A.D."/>
            <person name="Yilmaz L.S."/>
            <person name="Rosebrock A.P."/>
            <person name="Caudy A.A."/>
            <person name="Walhout A.J."/>
        </authorList>
    </citation>
    <scope>NUCLEOTIDE SEQUENCE [LARGE SCALE GENOMIC DNA]</scope>
    <source>
        <strain evidence="12 13">DA1877</strain>
    </source>
</reference>
<evidence type="ECO:0000256" key="3">
    <source>
        <dbReference type="ARBA" id="ARBA00022618"/>
    </source>
</evidence>
<feature type="active site" description="Proton donor/acceptor" evidence="10">
    <location>
        <position position="194"/>
    </location>
</feature>
<evidence type="ECO:0000313" key="13">
    <source>
        <dbReference type="Proteomes" id="UP000020766"/>
    </source>
</evidence>
<accession>A0A014NP94</accession>
<protein>
    <recommendedName>
        <fullName evidence="10">Beta-hexosaminidase</fullName>
        <ecNumber evidence="10">3.2.1.52</ecNumber>
    </recommendedName>
    <alternativeName>
        <fullName evidence="10">Beta-N-acetylhexosaminidase</fullName>
    </alternativeName>
    <alternativeName>
        <fullName evidence="10">N-acetyl-beta-glucosaminidase</fullName>
    </alternativeName>
</protein>
<feature type="binding site" evidence="10">
    <location>
        <begin position="181"/>
        <end position="182"/>
    </location>
    <ligand>
        <name>substrate</name>
    </ligand>
</feature>
<dbReference type="GO" id="GO:0051301">
    <property type="term" value="P:cell division"/>
    <property type="evidence" value="ECO:0007669"/>
    <property type="project" value="UniProtKB-KW"/>
</dbReference>
<dbReference type="Proteomes" id="UP000020766">
    <property type="component" value="Unassembled WGS sequence"/>
</dbReference>